<dbReference type="EMBL" id="CAMAPF010000945">
    <property type="protein sequence ID" value="CAH9127003.1"/>
    <property type="molecule type" value="Genomic_DNA"/>
</dbReference>
<dbReference type="AlphaFoldDB" id="A0AAV0EV12"/>
<keyword evidence="1" id="KW-0812">Transmembrane</keyword>
<sequence length="103" mass="11902">MSNSNSWGLNLIIIIVLGGSFFLFSLSSHTFGRQYRLVMGWWPLRRSIQVQQIGFEQHGPWLFDKAVAPFLAATYLVVVKIENYQLFDLQIQCLFFFACGIHN</sequence>
<keyword evidence="1" id="KW-0472">Membrane</keyword>
<accession>A0AAV0EV12</accession>
<name>A0AAV0EV12_9ASTE</name>
<feature type="transmembrane region" description="Helical" evidence="1">
    <location>
        <begin position="6"/>
        <end position="26"/>
    </location>
</feature>
<proteinExistence type="predicted"/>
<dbReference type="Proteomes" id="UP001152523">
    <property type="component" value="Unassembled WGS sequence"/>
</dbReference>
<keyword evidence="1" id="KW-1133">Transmembrane helix</keyword>
<organism evidence="2 3">
    <name type="scientific">Cuscuta epithymum</name>
    <dbReference type="NCBI Taxonomy" id="186058"/>
    <lineage>
        <taxon>Eukaryota</taxon>
        <taxon>Viridiplantae</taxon>
        <taxon>Streptophyta</taxon>
        <taxon>Embryophyta</taxon>
        <taxon>Tracheophyta</taxon>
        <taxon>Spermatophyta</taxon>
        <taxon>Magnoliopsida</taxon>
        <taxon>eudicotyledons</taxon>
        <taxon>Gunneridae</taxon>
        <taxon>Pentapetalae</taxon>
        <taxon>asterids</taxon>
        <taxon>lamiids</taxon>
        <taxon>Solanales</taxon>
        <taxon>Convolvulaceae</taxon>
        <taxon>Cuscuteae</taxon>
        <taxon>Cuscuta</taxon>
        <taxon>Cuscuta subgen. Cuscuta</taxon>
    </lineage>
</organism>
<reference evidence="2" key="1">
    <citation type="submission" date="2022-07" db="EMBL/GenBank/DDBJ databases">
        <authorList>
            <person name="Macas J."/>
            <person name="Novak P."/>
            <person name="Neumann P."/>
        </authorList>
    </citation>
    <scope>NUCLEOTIDE SEQUENCE</scope>
</reference>
<evidence type="ECO:0000256" key="1">
    <source>
        <dbReference type="SAM" id="Phobius"/>
    </source>
</evidence>
<protein>
    <submittedName>
        <fullName evidence="2">Uncharacterized protein</fullName>
    </submittedName>
</protein>
<keyword evidence="3" id="KW-1185">Reference proteome</keyword>
<gene>
    <name evidence="2" type="ORF">CEPIT_LOCUS27975</name>
</gene>
<comment type="caution">
    <text evidence="2">The sequence shown here is derived from an EMBL/GenBank/DDBJ whole genome shotgun (WGS) entry which is preliminary data.</text>
</comment>
<evidence type="ECO:0000313" key="3">
    <source>
        <dbReference type="Proteomes" id="UP001152523"/>
    </source>
</evidence>
<evidence type="ECO:0000313" key="2">
    <source>
        <dbReference type="EMBL" id="CAH9127003.1"/>
    </source>
</evidence>